<dbReference type="GO" id="GO:0009228">
    <property type="term" value="P:thiamine biosynthetic process"/>
    <property type="evidence" value="ECO:0007669"/>
    <property type="project" value="UniProtKB-KW"/>
</dbReference>
<dbReference type="UniPathway" id="UPA00060"/>
<dbReference type="CDD" id="cd19365">
    <property type="entry name" value="TenA_C-like"/>
    <property type="match status" value="1"/>
</dbReference>
<comment type="function">
    <text evidence="1">Catalyzes an amino-pyrimidine hydrolysis reaction at the C5' of the pyrimidine moiety of thiamine compounds, a reaction that is part of a thiamine salvage pathway.</text>
</comment>
<dbReference type="Pfam" id="PF03070">
    <property type="entry name" value="TENA_THI-4"/>
    <property type="match status" value="1"/>
</dbReference>
<reference evidence="4" key="1">
    <citation type="submission" date="2018-08" db="EMBL/GenBank/DDBJ databases">
        <authorList>
            <person name="Liu Z.-W."/>
            <person name="Du Z.-J."/>
        </authorList>
    </citation>
    <scope>NUCLEOTIDE SEQUENCE [LARGE SCALE GENOMIC DNA]</scope>
    <source>
        <strain evidence="4">H4X</strain>
    </source>
</reference>
<dbReference type="GO" id="GO:0005829">
    <property type="term" value="C:cytosol"/>
    <property type="evidence" value="ECO:0007669"/>
    <property type="project" value="TreeGrafter"/>
</dbReference>
<feature type="domain" description="Thiaminase-2/PQQC" evidence="2">
    <location>
        <begin position="2"/>
        <end position="191"/>
    </location>
</feature>
<proteinExistence type="inferred from homology"/>
<dbReference type="Gene3D" id="1.20.910.10">
    <property type="entry name" value="Heme oxygenase-like"/>
    <property type="match status" value="1"/>
</dbReference>
<evidence type="ECO:0000256" key="1">
    <source>
        <dbReference type="RuleBase" id="RU363093"/>
    </source>
</evidence>
<sequence length="197" mass="22585">MPFIEELINGTLDQEKFKFYIAQDSLYLADFGRALSLVAARAHTTDHALEFMRFAEGAIVVEHALHAGYFQQLGIQKSTTISPACQHYTRYLLSTAALDQVEVAMAGLLPCFWIYKEVGDYIYKQPQKENNPYQEWINTYAGEEFAGIVKRAINICDEAATKCTPAQQQEMTDAFVTACKLEWMFWDSAWRMEKWPV</sequence>
<dbReference type="PANTHER" id="PTHR43198">
    <property type="entry name" value="BIFUNCTIONAL TH2 PROTEIN"/>
    <property type="match status" value="1"/>
</dbReference>
<dbReference type="AlphaFoldDB" id="A0A3D8LAU8"/>
<dbReference type="InterPro" id="IPR016084">
    <property type="entry name" value="Haem_Oase-like_multi-hlx"/>
</dbReference>
<dbReference type="OrthoDB" id="34166at2"/>
<accession>A0A3D8LAU8</accession>
<comment type="caution">
    <text evidence="3">The sequence shown here is derived from an EMBL/GenBank/DDBJ whole genome shotgun (WGS) entry which is preliminary data.</text>
</comment>
<dbReference type="SUPFAM" id="SSF48613">
    <property type="entry name" value="Heme oxygenase-like"/>
    <property type="match status" value="1"/>
</dbReference>
<protein>
    <recommendedName>
        <fullName evidence="1">Aminopyrimidine aminohydrolase</fullName>
        <ecNumber evidence="1">3.5.99.2</ecNumber>
    </recommendedName>
</protein>
<dbReference type="GO" id="GO:0050334">
    <property type="term" value="F:thiaminase activity"/>
    <property type="evidence" value="ECO:0007669"/>
    <property type="project" value="UniProtKB-EC"/>
</dbReference>
<dbReference type="NCBIfam" id="TIGR04306">
    <property type="entry name" value="salvage_TenA"/>
    <property type="match status" value="1"/>
</dbReference>
<evidence type="ECO:0000313" key="4">
    <source>
        <dbReference type="Proteomes" id="UP000256708"/>
    </source>
</evidence>
<comment type="catalytic activity">
    <reaction evidence="1">
        <text>thiamine + H2O = 5-(2-hydroxyethyl)-4-methylthiazole + 4-amino-5-hydroxymethyl-2-methylpyrimidine + H(+)</text>
        <dbReference type="Rhea" id="RHEA:17509"/>
        <dbReference type="ChEBI" id="CHEBI:15377"/>
        <dbReference type="ChEBI" id="CHEBI:15378"/>
        <dbReference type="ChEBI" id="CHEBI:16892"/>
        <dbReference type="ChEBI" id="CHEBI:17957"/>
        <dbReference type="ChEBI" id="CHEBI:18385"/>
        <dbReference type="EC" id="3.5.99.2"/>
    </reaction>
</comment>
<comment type="catalytic activity">
    <reaction evidence="1">
        <text>4-amino-5-aminomethyl-2-methylpyrimidine + H2O = 4-amino-5-hydroxymethyl-2-methylpyrimidine + NH4(+)</text>
        <dbReference type="Rhea" id="RHEA:31799"/>
        <dbReference type="ChEBI" id="CHEBI:15377"/>
        <dbReference type="ChEBI" id="CHEBI:16892"/>
        <dbReference type="ChEBI" id="CHEBI:28938"/>
        <dbReference type="ChEBI" id="CHEBI:63416"/>
        <dbReference type="EC" id="3.5.99.2"/>
    </reaction>
</comment>
<keyword evidence="1" id="KW-0378">Hydrolase</keyword>
<dbReference type="Proteomes" id="UP000256708">
    <property type="component" value="Unassembled WGS sequence"/>
</dbReference>
<evidence type="ECO:0000313" key="3">
    <source>
        <dbReference type="EMBL" id="RDV14561.1"/>
    </source>
</evidence>
<organism evidence="3 4">
    <name type="scientific">Pontibacter diazotrophicus</name>
    <dbReference type="NCBI Taxonomy" id="1400979"/>
    <lineage>
        <taxon>Bacteria</taxon>
        <taxon>Pseudomonadati</taxon>
        <taxon>Bacteroidota</taxon>
        <taxon>Cytophagia</taxon>
        <taxon>Cytophagales</taxon>
        <taxon>Hymenobacteraceae</taxon>
        <taxon>Pontibacter</taxon>
    </lineage>
</organism>
<dbReference type="InterPro" id="IPR050967">
    <property type="entry name" value="Thiamine_Salvage_TenA"/>
</dbReference>
<name>A0A3D8LAU8_9BACT</name>
<dbReference type="InterPro" id="IPR027574">
    <property type="entry name" value="Thiaminase_II"/>
</dbReference>
<keyword evidence="4" id="KW-1185">Reference proteome</keyword>
<dbReference type="EMBL" id="QRGR01000014">
    <property type="protein sequence ID" value="RDV14561.1"/>
    <property type="molecule type" value="Genomic_DNA"/>
</dbReference>
<dbReference type="PANTHER" id="PTHR43198:SF2">
    <property type="entry name" value="SI:CH1073-67J19.1-RELATED"/>
    <property type="match status" value="1"/>
</dbReference>
<dbReference type="InterPro" id="IPR004305">
    <property type="entry name" value="Thiaminase-2/PQQC"/>
</dbReference>
<gene>
    <name evidence="3" type="primary">tenA</name>
    <name evidence="3" type="ORF">DXT99_14265</name>
</gene>
<evidence type="ECO:0000259" key="2">
    <source>
        <dbReference type="Pfam" id="PF03070"/>
    </source>
</evidence>
<comment type="similarity">
    <text evidence="1">Belongs to the TenA family.</text>
</comment>
<comment type="pathway">
    <text evidence="1">Cofactor biosynthesis; thiamine diphosphate biosynthesis.</text>
</comment>
<keyword evidence="1" id="KW-0784">Thiamine biosynthesis</keyword>
<dbReference type="EC" id="3.5.99.2" evidence="1"/>
<dbReference type="GO" id="GO:0009229">
    <property type="term" value="P:thiamine diphosphate biosynthetic process"/>
    <property type="evidence" value="ECO:0007669"/>
    <property type="project" value="UniProtKB-UniPathway"/>
</dbReference>